<dbReference type="AlphaFoldDB" id="A0A644WSE9"/>
<gene>
    <name evidence="1" type="ORF">SDC9_52742</name>
</gene>
<proteinExistence type="predicted"/>
<name>A0A644WSE9_9ZZZZ</name>
<accession>A0A644WSE9</accession>
<sequence length="204" mass="23285">MLAVVQGFRGVLHQRFKRSFPLNQVLPPQIRAIKRKQVKDNIGQVLRSRILHIVLQRLKIRPAQRIRNRHFAVQNHRPSCGQVDKGIGNILESLCIIIAVPCYKPHAVAFNVRKYPVSIVFELIEPVLPLRNSGDESGELHVGAAKRVRCNDFVRTLLDLRHGTPCANTGCEFRNSIRYVGVCILFFKQKPVVLCLACLRFQTY</sequence>
<protein>
    <submittedName>
        <fullName evidence="1">Uncharacterized protein</fullName>
    </submittedName>
</protein>
<evidence type="ECO:0000313" key="1">
    <source>
        <dbReference type="EMBL" id="MPM06441.1"/>
    </source>
</evidence>
<reference evidence="1" key="1">
    <citation type="submission" date="2019-08" db="EMBL/GenBank/DDBJ databases">
        <authorList>
            <person name="Kucharzyk K."/>
            <person name="Murdoch R.W."/>
            <person name="Higgins S."/>
            <person name="Loffler F."/>
        </authorList>
    </citation>
    <scope>NUCLEOTIDE SEQUENCE</scope>
</reference>
<comment type="caution">
    <text evidence="1">The sequence shown here is derived from an EMBL/GenBank/DDBJ whole genome shotgun (WGS) entry which is preliminary data.</text>
</comment>
<dbReference type="EMBL" id="VSSQ01001229">
    <property type="protein sequence ID" value="MPM06441.1"/>
    <property type="molecule type" value="Genomic_DNA"/>
</dbReference>
<organism evidence="1">
    <name type="scientific">bioreactor metagenome</name>
    <dbReference type="NCBI Taxonomy" id="1076179"/>
    <lineage>
        <taxon>unclassified sequences</taxon>
        <taxon>metagenomes</taxon>
        <taxon>ecological metagenomes</taxon>
    </lineage>
</organism>